<dbReference type="AlphaFoldDB" id="A0A2S5BD34"/>
<dbReference type="Proteomes" id="UP000237144">
    <property type="component" value="Unassembled WGS sequence"/>
</dbReference>
<keyword evidence="2" id="KW-0472">Membrane</keyword>
<feature type="region of interest" description="Disordered" evidence="1">
    <location>
        <begin position="89"/>
        <end position="109"/>
    </location>
</feature>
<evidence type="ECO:0000256" key="2">
    <source>
        <dbReference type="SAM" id="Phobius"/>
    </source>
</evidence>
<sequence length="125" mass="13816">MGAREGAIKGTVVGATLMALFLVMWATIFGMVTHADHYLLKWEHEHRVQSERWRTIARSELAAKGTVPSESAMRAWKVDYDAKLRATVESPVSASDDAPAFSSSAPASDRSKILEELELAKQEKQ</sequence>
<dbReference type="EMBL" id="PJQD01000023">
    <property type="protein sequence ID" value="POY74651.1"/>
    <property type="molecule type" value="Genomic_DNA"/>
</dbReference>
<keyword evidence="2" id="KW-0812">Transmembrane</keyword>
<organism evidence="3 4">
    <name type="scientific">Rhodotorula taiwanensis</name>
    <dbReference type="NCBI Taxonomy" id="741276"/>
    <lineage>
        <taxon>Eukaryota</taxon>
        <taxon>Fungi</taxon>
        <taxon>Dikarya</taxon>
        <taxon>Basidiomycota</taxon>
        <taxon>Pucciniomycotina</taxon>
        <taxon>Microbotryomycetes</taxon>
        <taxon>Sporidiobolales</taxon>
        <taxon>Sporidiobolaceae</taxon>
        <taxon>Rhodotorula</taxon>
    </lineage>
</organism>
<keyword evidence="4" id="KW-1185">Reference proteome</keyword>
<reference evidence="3 4" key="1">
    <citation type="journal article" date="2018" name="Front. Microbiol.">
        <title>Prospects for Fungal Bioremediation of Acidic Radioactive Waste Sites: Characterization and Genome Sequence of Rhodotorula taiwanensis MD1149.</title>
        <authorList>
            <person name="Tkavc R."/>
            <person name="Matrosova V.Y."/>
            <person name="Grichenko O.E."/>
            <person name="Gostincar C."/>
            <person name="Volpe R.P."/>
            <person name="Klimenkova P."/>
            <person name="Gaidamakova E.K."/>
            <person name="Zhou C.E."/>
            <person name="Stewart B.J."/>
            <person name="Lyman M.G."/>
            <person name="Malfatti S.A."/>
            <person name="Rubinfeld B."/>
            <person name="Courtot M."/>
            <person name="Singh J."/>
            <person name="Dalgard C.L."/>
            <person name="Hamilton T."/>
            <person name="Frey K.G."/>
            <person name="Gunde-Cimerman N."/>
            <person name="Dugan L."/>
            <person name="Daly M.J."/>
        </authorList>
    </citation>
    <scope>NUCLEOTIDE SEQUENCE [LARGE SCALE GENOMIC DNA]</scope>
    <source>
        <strain evidence="3 4">MD1149</strain>
    </source>
</reference>
<proteinExistence type="predicted"/>
<dbReference type="OrthoDB" id="2521891at2759"/>
<evidence type="ECO:0000313" key="3">
    <source>
        <dbReference type="EMBL" id="POY74651.1"/>
    </source>
</evidence>
<keyword evidence="2" id="KW-1133">Transmembrane helix</keyword>
<evidence type="ECO:0000313" key="4">
    <source>
        <dbReference type="Proteomes" id="UP000237144"/>
    </source>
</evidence>
<feature type="compositionally biased region" description="Low complexity" evidence="1">
    <location>
        <begin position="90"/>
        <end position="108"/>
    </location>
</feature>
<gene>
    <name evidence="3" type="ORF">BMF94_2413</name>
</gene>
<protein>
    <submittedName>
        <fullName evidence="3">Uncharacterized protein</fullName>
    </submittedName>
</protein>
<evidence type="ECO:0000256" key="1">
    <source>
        <dbReference type="SAM" id="MobiDB-lite"/>
    </source>
</evidence>
<feature type="transmembrane region" description="Helical" evidence="2">
    <location>
        <begin position="12"/>
        <end position="32"/>
    </location>
</feature>
<comment type="caution">
    <text evidence="3">The sequence shown here is derived from an EMBL/GenBank/DDBJ whole genome shotgun (WGS) entry which is preliminary data.</text>
</comment>
<accession>A0A2S5BD34</accession>
<name>A0A2S5BD34_9BASI</name>